<proteinExistence type="predicted"/>
<accession>A0A917WBK0</accession>
<evidence type="ECO:0000313" key="5">
    <source>
        <dbReference type="EMBL" id="GGL87203.1"/>
    </source>
</evidence>
<dbReference type="GO" id="GO:0004764">
    <property type="term" value="F:shikimate 3-dehydrogenase (NADP+) activity"/>
    <property type="evidence" value="ECO:0007669"/>
    <property type="project" value="InterPro"/>
</dbReference>
<dbReference type="GO" id="GO:0009073">
    <property type="term" value="P:aromatic amino acid family biosynthetic process"/>
    <property type="evidence" value="ECO:0007669"/>
    <property type="project" value="UniProtKB-KW"/>
</dbReference>
<reference evidence="5" key="2">
    <citation type="submission" date="2020-09" db="EMBL/GenBank/DDBJ databases">
        <authorList>
            <person name="Sun Q."/>
            <person name="Zhou Y."/>
        </authorList>
    </citation>
    <scope>NUCLEOTIDE SEQUENCE</scope>
    <source>
        <strain evidence="5">CGMCC 1.6293</strain>
    </source>
</reference>
<keyword evidence="6" id="KW-1185">Reference proteome</keyword>
<comment type="pathway">
    <text evidence="1">Metabolic intermediate biosynthesis; chorismate biosynthesis; chorismate from D-erythrose 4-phosphate and phosphoenolpyruvate: step 4/7.</text>
</comment>
<sequence>MVTAAAQVVFMLGHPVSGTAMPGRFNRLAGDAGLDRVMVPLDLDAAGLRAVVAGLRGMANVPGAVVTAPWKQLALDLVDEASATARLAGAVNVIRRAPDGRLHGENTDGGGFLAALAGHAVAPRGLRTLVIGAGGAGSAIAAALVAAGATVAVSDLDRTRAVALAARIGAEAMPPPGSLGGFGLVVNATDVGHDGTALPHQLTGLDAQALVADVIAAPEITPFLARARDLGARIQTGAEMSAGQLPLVLDLLGLRSDS</sequence>
<dbReference type="Proteomes" id="UP000649829">
    <property type="component" value="Unassembled WGS sequence"/>
</dbReference>
<evidence type="ECO:0000256" key="2">
    <source>
        <dbReference type="ARBA" id="ARBA00023002"/>
    </source>
</evidence>
<dbReference type="Pfam" id="PF08501">
    <property type="entry name" value="Shikimate_dh_N"/>
    <property type="match status" value="1"/>
</dbReference>
<dbReference type="InterPro" id="IPR022893">
    <property type="entry name" value="Shikimate_DH_fam"/>
</dbReference>
<dbReference type="Gene3D" id="3.40.50.10860">
    <property type="entry name" value="Leucine Dehydrogenase, chain A, domain 1"/>
    <property type="match status" value="1"/>
</dbReference>
<evidence type="ECO:0000259" key="4">
    <source>
        <dbReference type="Pfam" id="PF08501"/>
    </source>
</evidence>
<dbReference type="AlphaFoldDB" id="A0A917WBK0"/>
<reference evidence="5" key="1">
    <citation type="journal article" date="2014" name="Int. J. Syst. Evol. Microbiol.">
        <title>Complete genome sequence of Corynebacterium casei LMG S-19264T (=DSM 44701T), isolated from a smear-ripened cheese.</title>
        <authorList>
            <consortium name="US DOE Joint Genome Institute (JGI-PGF)"/>
            <person name="Walter F."/>
            <person name="Albersmeier A."/>
            <person name="Kalinowski J."/>
            <person name="Ruckert C."/>
        </authorList>
    </citation>
    <scope>NUCLEOTIDE SEQUENCE</scope>
    <source>
        <strain evidence="5">CGMCC 1.6293</strain>
    </source>
</reference>
<organism evidence="5 6">
    <name type="scientific">Pseudooceanicola nanhaiensis</name>
    <dbReference type="NCBI Taxonomy" id="375761"/>
    <lineage>
        <taxon>Bacteria</taxon>
        <taxon>Pseudomonadati</taxon>
        <taxon>Pseudomonadota</taxon>
        <taxon>Alphaproteobacteria</taxon>
        <taxon>Rhodobacterales</taxon>
        <taxon>Paracoccaceae</taxon>
        <taxon>Pseudooceanicola</taxon>
    </lineage>
</organism>
<name>A0A917WBK0_9RHOB</name>
<dbReference type="GO" id="GO:0009423">
    <property type="term" value="P:chorismate biosynthetic process"/>
    <property type="evidence" value="ECO:0007669"/>
    <property type="project" value="TreeGrafter"/>
</dbReference>
<dbReference type="InterPro" id="IPR036291">
    <property type="entry name" value="NAD(P)-bd_dom_sf"/>
</dbReference>
<dbReference type="PANTHER" id="PTHR21089">
    <property type="entry name" value="SHIKIMATE DEHYDROGENASE"/>
    <property type="match status" value="1"/>
</dbReference>
<dbReference type="GO" id="GO:0019632">
    <property type="term" value="P:shikimate metabolic process"/>
    <property type="evidence" value="ECO:0007669"/>
    <property type="project" value="TreeGrafter"/>
</dbReference>
<dbReference type="SUPFAM" id="SSF51735">
    <property type="entry name" value="NAD(P)-binding Rossmann-fold domains"/>
    <property type="match status" value="1"/>
</dbReference>
<dbReference type="Gene3D" id="3.40.50.720">
    <property type="entry name" value="NAD(P)-binding Rossmann-like Domain"/>
    <property type="match status" value="1"/>
</dbReference>
<dbReference type="EMBL" id="BMLF01000001">
    <property type="protein sequence ID" value="GGL87203.1"/>
    <property type="molecule type" value="Genomic_DNA"/>
</dbReference>
<gene>
    <name evidence="5" type="ORF">GCM10011534_06380</name>
</gene>
<dbReference type="PANTHER" id="PTHR21089:SF1">
    <property type="entry name" value="BIFUNCTIONAL 3-DEHYDROQUINATE DEHYDRATASE_SHIKIMATE DEHYDROGENASE, CHLOROPLASTIC"/>
    <property type="match status" value="1"/>
</dbReference>
<dbReference type="RefSeq" id="WP_028285561.1">
    <property type="nucleotide sequence ID" value="NZ_BMLF01000001.1"/>
</dbReference>
<evidence type="ECO:0000256" key="1">
    <source>
        <dbReference type="ARBA" id="ARBA00004871"/>
    </source>
</evidence>
<dbReference type="InterPro" id="IPR046346">
    <property type="entry name" value="Aminoacid_DH-like_N_sf"/>
</dbReference>
<comment type="caution">
    <text evidence="5">The sequence shown here is derived from an EMBL/GenBank/DDBJ whole genome shotgun (WGS) entry which is preliminary data.</text>
</comment>
<dbReference type="InterPro" id="IPR013708">
    <property type="entry name" value="Shikimate_DH-bd_N"/>
</dbReference>
<dbReference type="GO" id="GO:0050661">
    <property type="term" value="F:NADP binding"/>
    <property type="evidence" value="ECO:0007669"/>
    <property type="project" value="TreeGrafter"/>
</dbReference>
<evidence type="ECO:0000313" key="6">
    <source>
        <dbReference type="Proteomes" id="UP000649829"/>
    </source>
</evidence>
<feature type="domain" description="Shikimate dehydrogenase substrate binding N-terminal" evidence="4">
    <location>
        <begin position="12"/>
        <end position="94"/>
    </location>
</feature>
<keyword evidence="2" id="KW-0560">Oxidoreductase</keyword>
<evidence type="ECO:0000256" key="3">
    <source>
        <dbReference type="ARBA" id="ARBA00023141"/>
    </source>
</evidence>
<dbReference type="SUPFAM" id="SSF53223">
    <property type="entry name" value="Aminoacid dehydrogenase-like, N-terminal domain"/>
    <property type="match status" value="1"/>
</dbReference>
<dbReference type="GO" id="GO:0005829">
    <property type="term" value="C:cytosol"/>
    <property type="evidence" value="ECO:0007669"/>
    <property type="project" value="TreeGrafter"/>
</dbReference>
<keyword evidence="3" id="KW-0057">Aromatic amino acid biosynthesis</keyword>
<keyword evidence="3" id="KW-0028">Amino-acid biosynthesis</keyword>
<protein>
    <submittedName>
        <fullName evidence="5">Shikimate dehydrogenase</fullName>
    </submittedName>
</protein>